<evidence type="ECO:0000256" key="1">
    <source>
        <dbReference type="ARBA" id="ARBA00022630"/>
    </source>
</evidence>
<evidence type="ECO:0000313" key="4">
    <source>
        <dbReference type="EMBL" id="MPL75701.1"/>
    </source>
</evidence>
<accession>A0A644U9S2</accession>
<keyword evidence="1" id="KW-0285">Flavoprotein</keyword>
<dbReference type="PANTHER" id="PTHR43278:SF2">
    <property type="entry name" value="IRON-SULFUR FLAVOPROTEIN"/>
    <property type="match status" value="1"/>
</dbReference>
<keyword evidence="2" id="KW-0288">FMN</keyword>
<organism evidence="4">
    <name type="scientific">bioreactor metagenome</name>
    <dbReference type="NCBI Taxonomy" id="1076179"/>
    <lineage>
        <taxon>unclassified sequences</taxon>
        <taxon>metagenomes</taxon>
        <taxon>ecological metagenomes</taxon>
    </lineage>
</organism>
<gene>
    <name evidence="4" type="ORF">SDC9_21529</name>
</gene>
<evidence type="ECO:0000259" key="3">
    <source>
        <dbReference type="Pfam" id="PF03358"/>
    </source>
</evidence>
<proteinExistence type="predicted"/>
<reference evidence="4" key="1">
    <citation type="submission" date="2019-08" db="EMBL/GenBank/DDBJ databases">
        <authorList>
            <person name="Kucharzyk K."/>
            <person name="Murdoch R.W."/>
            <person name="Higgins S."/>
            <person name="Loffler F."/>
        </authorList>
    </citation>
    <scope>NUCLEOTIDE SEQUENCE</scope>
</reference>
<feature type="domain" description="NADPH-dependent FMN reductase-like" evidence="3">
    <location>
        <begin position="1"/>
        <end position="124"/>
    </location>
</feature>
<sequence>MKIIGFSGSPNKEGSTNTIINKILNIAEEGDNETAFFSLNNLNINPCQACGYCKENESCDLDDDINKVHKEIEDADYIIIGSPIYFGEVTAQTKLFTDRFYGIYNNENRSVDGKKVILVYTQGNPDPKTYEEYTKGQRNFLYEFMNFDVVNTLVVGGIHSKEDLIQQEKIMKEVENIAMRI</sequence>
<name>A0A644U9S2_9ZZZZ</name>
<evidence type="ECO:0000256" key="2">
    <source>
        <dbReference type="ARBA" id="ARBA00022643"/>
    </source>
</evidence>
<comment type="caution">
    <text evidence="4">The sequence shown here is derived from an EMBL/GenBank/DDBJ whole genome shotgun (WGS) entry which is preliminary data.</text>
</comment>
<dbReference type="AlphaFoldDB" id="A0A644U9S2"/>
<dbReference type="InterPro" id="IPR051796">
    <property type="entry name" value="ISF_SsuE-like"/>
</dbReference>
<protein>
    <recommendedName>
        <fullName evidence="3">NADPH-dependent FMN reductase-like domain-containing protein</fullName>
    </recommendedName>
</protein>
<dbReference type="Gene3D" id="3.40.50.360">
    <property type="match status" value="1"/>
</dbReference>
<dbReference type="PANTHER" id="PTHR43278">
    <property type="entry name" value="NAD(P)H-DEPENDENT FMN-CONTAINING OXIDOREDUCTASE YWQN-RELATED"/>
    <property type="match status" value="1"/>
</dbReference>
<dbReference type="Pfam" id="PF03358">
    <property type="entry name" value="FMN_red"/>
    <property type="match status" value="1"/>
</dbReference>
<dbReference type="SUPFAM" id="SSF52218">
    <property type="entry name" value="Flavoproteins"/>
    <property type="match status" value="1"/>
</dbReference>
<dbReference type="EMBL" id="VSSQ01000090">
    <property type="protein sequence ID" value="MPL75701.1"/>
    <property type="molecule type" value="Genomic_DNA"/>
</dbReference>
<dbReference type="InterPro" id="IPR029039">
    <property type="entry name" value="Flavoprotein-like_sf"/>
</dbReference>
<dbReference type="InterPro" id="IPR005025">
    <property type="entry name" value="FMN_Rdtase-like_dom"/>
</dbReference>
<dbReference type="GO" id="GO:0016491">
    <property type="term" value="F:oxidoreductase activity"/>
    <property type="evidence" value="ECO:0007669"/>
    <property type="project" value="InterPro"/>
</dbReference>